<evidence type="ECO:0000259" key="6">
    <source>
        <dbReference type="Pfam" id="PF20989"/>
    </source>
</evidence>
<evidence type="ECO:0000313" key="7">
    <source>
        <dbReference type="EMBL" id="TRY88634.1"/>
    </source>
</evidence>
<keyword evidence="4" id="KW-0732">Signal</keyword>
<keyword evidence="8" id="KW-1185">Reference proteome</keyword>
<comment type="caution">
    <text evidence="7">The sequence shown here is derived from an EMBL/GenBank/DDBJ whole genome shotgun (WGS) entry which is preliminary data.</text>
</comment>
<dbReference type="PANTHER" id="PTHR10132">
    <property type="entry name" value="ALPHA-/EPSILON-SARCOGLYCAN FAMILY MEMBER"/>
    <property type="match status" value="1"/>
</dbReference>
<dbReference type="InterPro" id="IPR015919">
    <property type="entry name" value="Cadherin-like_sf"/>
</dbReference>
<organism evidence="7 8">
    <name type="scientific">Danionella cerebrum</name>
    <dbReference type="NCBI Taxonomy" id="2873325"/>
    <lineage>
        <taxon>Eukaryota</taxon>
        <taxon>Metazoa</taxon>
        <taxon>Chordata</taxon>
        <taxon>Craniata</taxon>
        <taxon>Vertebrata</taxon>
        <taxon>Euteleostomi</taxon>
        <taxon>Actinopterygii</taxon>
        <taxon>Neopterygii</taxon>
        <taxon>Teleostei</taxon>
        <taxon>Ostariophysi</taxon>
        <taxon>Cypriniformes</taxon>
        <taxon>Danionidae</taxon>
        <taxon>Danioninae</taxon>
        <taxon>Danionella</taxon>
    </lineage>
</organism>
<evidence type="ECO:0000256" key="3">
    <source>
        <dbReference type="SAM" id="Phobius"/>
    </source>
</evidence>
<dbReference type="Proteomes" id="UP000316079">
    <property type="component" value="Unassembled WGS sequence"/>
</dbReference>
<gene>
    <name evidence="7" type="ORF">DNTS_028845</name>
</gene>
<keyword evidence="3" id="KW-0812">Transmembrane</keyword>
<comment type="subcellular location">
    <subcellularLocation>
        <location evidence="1">Membrane</location>
    </subcellularLocation>
</comment>
<feature type="domain" description="Sarcoglycan alpha/epsilon N-terminal" evidence="5">
    <location>
        <begin position="25"/>
        <end position="121"/>
    </location>
</feature>
<feature type="signal peptide" evidence="4">
    <location>
        <begin position="1"/>
        <end position="17"/>
    </location>
</feature>
<keyword evidence="2 3" id="KW-0472">Membrane</keyword>
<sequence length="376" mass="42509">MFSLLPVCVAGLLSIQADSITETPAAQLFVYELHREVFQSEFEPFHKVFGQVYNDPMVFKCNKERFPDLPRWLRFTQRNPYQNGFLYGTPLPQDQGRNIIEIFVINKRSYDTFRERLVINVLPAVKLFPYQAEFFIELREVEMVLPGPVQQDIRLDIQKLWGTSGLEFLNITSALDRGGRVPLPIPGYFEGFFSVFVKLGSDRPFSKCLSRLQTPEHQRECESESGAKVSGDCSTCTNPANCISWCKSVLLDVSRPVAPAAVPTVGSGVLAWGGNFTPPESPPERDFFPEYIGIVIVPLVLVLLLCVVLAYVMCCRREGVLKRNAKTPDLQLYHQRSIQSNANELRRMAGSERQTVEPPRQCLQPLLMAEQAMAGR</sequence>
<name>A0A553QFB3_9TELE</name>
<reference evidence="7 8" key="1">
    <citation type="journal article" date="2019" name="Sci. Data">
        <title>Hybrid genome assembly and annotation of Danionella translucida.</title>
        <authorList>
            <person name="Kadobianskyi M."/>
            <person name="Schulze L."/>
            <person name="Schuelke M."/>
            <person name="Judkewitz B."/>
        </authorList>
    </citation>
    <scope>NUCLEOTIDE SEQUENCE [LARGE SCALE GENOMIC DNA]</scope>
    <source>
        <strain evidence="7 8">Bolton</strain>
    </source>
</reference>
<dbReference type="AlphaFoldDB" id="A0A553QFB3"/>
<dbReference type="STRING" id="623744.A0A553QFB3"/>
<dbReference type="GO" id="GO:0016012">
    <property type="term" value="C:sarcoglycan complex"/>
    <property type="evidence" value="ECO:0007669"/>
    <property type="project" value="InterPro"/>
</dbReference>
<dbReference type="InterPro" id="IPR048346">
    <property type="entry name" value="Sarcoglycan_N"/>
</dbReference>
<proteinExistence type="predicted"/>
<protein>
    <recommendedName>
        <fullName evidence="9">Dystroglycan-type cadherin-like domain-containing protein</fullName>
    </recommendedName>
</protein>
<feature type="transmembrane region" description="Helical" evidence="3">
    <location>
        <begin position="291"/>
        <end position="314"/>
    </location>
</feature>
<dbReference type="InterPro" id="IPR008908">
    <property type="entry name" value="Sarcoglycan_alpha/epsilon"/>
</dbReference>
<accession>A0A553QFB3</accession>
<evidence type="ECO:0000259" key="5">
    <source>
        <dbReference type="Pfam" id="PF05510"/>
    </source>
</evidence>
<evidence type="ECO:0000256" key="4">
    <source>
        <dbReference type="SAM" id="SignalP"/>
    </source>
</evidence>
<dbReference type="EMBL" id="SRMA01026031">
    <property type="protein sequence ID" value="TRY88634.1"/>
    <property type="molecule type" value="Genomic_DNA"/>
</dbReference>
<dbReference type="Pfam" id="PF05510">
    <property type="entry name" value="Sarcoglycan_2"/>
    <property type="match status" value="1"/>
</dbReference>
<keyword evidence="3" id="KW-1133">Transmembrane helix</keyword>
<dbReference type="GO" id="GO:0005509">
    <property type="term" value="F:calcium ion binding"/>
    <property type="evidence" value="ECO:0007669"/>
    <property type="project" value="InterPro"/>
</dbReference>
<evidence type="ECO:0000256" key="2">
    <source>
        <dbReference type="ARBA" id="ARBA00023136"/>
    </source>
</evidence>
<dbReference type="OrthoDB" id="10019906at2759"/>
<evidence type="ECO:0000256" key="1">
    <source>
        <dbReference type="ARBA" id="ARBA00004370"/>
    </source>
</evidence>
<feature type="chain" id="PRO_5022120924" description="Dystroglycan-type cadherin-like domain-containing protein" evidence="4">
    <location>
        <begin position="18"/>
        <end position="376"/>
    </location>
</feature>
<evidence type="ECO:0000313" key="8">
    <source>
        <dbReference type="Proteomes" id="UP000316079"/>
    </source>
</evidence>
<dbReference type="PANTHER" id="PTHR10132:SF16">
    <property type="entry name" value="ALPHA-SARCOGLYCAN"/>
    <property type="match status" value="1"/>
</dbReference>
<dbReference type="Pfam" id="PF20989">
    <property type="entry name" value="Sarcoglycan_2_C"/>
    <property type="match status" value="1"/>
</dbReference>
<dbReference type="InterPro" id="IPR048347">
    <property type="entry name" value="Sarcoglycan_C"/>
</dbReference>
<evidence type="ECO:0008006" key="9">
    <source>
        <dbReference type="Google" id="ProtNLM"/>
    </source>
</evidence>
<feature type="domain" description="Sarcoglycan alpha/epsilon second" evidence="6">
    <location>
        <begin position="129"/>
        <end position="216"/>
    </location>
</feature>
<dbReference type="SUPFAM" id="SSF49313">
    <property type="entry name" value="Cadherin-like"/>
    <property type="match status" value="1"/>
</dbReference>